<feature type="transmembrane region" description="Helical" evidence="1">
    <location>
        <begin position="175"/>
        <end position="201"/>
    </location>
</feature>
<feature type="transmembrane region" description="Helical" evidence="1">
    <location>
        <begin position="102"/>
        <end position="132"/>
    </location>
</feature>
<dbReference type="GO" id="GO:0005886">
    <property type="term" value="C:plasma membrane"/>
    <property type="evidence" value="ECO:0007669"/>
    <property type="project" value="TreeGrafter"/>
</dbReference>
<sequence>MSLFGIVLGLALLIFLAFKGQSILWVAPVCAAVVALLSMFEDPTINVLSMWTDNYMAAMATFLQTWFPAFMLGAIFGKVMEISGAAKSVGLWLTKLIGAKQAMLATVIACAVLTYGGISLFVVVFAIYPLAVALYREADIPNKLIPGAISLGAFTFTMTAIPGTPQIQNIIPTKYYGTTAMAAPIMGIIAALVMLVLGVLWMKSRENKLKKEGLHFVEPSNVETISDDGSLPNPIVSLIPLVSVPVTLNALKFPLVGSLLLAVVLAIVLNLKAAKDFPKAINDGAAGGLMSIGNTAAANGFGGVVKAVPGFATLTTMLLGVPGTPLISEAIAVSVLAGATGSASGGMGIALEALGPKYMELAANDPKLSPEALHRVASVASGGLDTLPHNGAVITLLSVCGLTHKDSYIDIGMNCCVIPTIAVIICIIFAMFGIC</sequence>
<keyword evidence="1" id="KW-0812">Transmembrane</keyword>
<organism evidence="2 3">
    <name type="scientific">Frisingicoccus caecimuris</name>
    <dbReference type="NCBI Taxonomy" id="1796636"/>
    <lineage>
        <taxon>Bacteria</taxon>
        <taxon>Bacillati</taxon>
        <taxon>Bacillota</taxon>
        <taxon>Clostridia</taxon>
        <taxon>Lachnospirales</taxon>
        <taxon>Lachnospiraceae</taxon>
        <taxon>Frisingicoccus</taxon>
    </lineage>
</organism>
<keyword evidence="3" id="KW-1185">Reference proteome</keyword>
<dbReference type="AlphaFoldDB" id="A0A4R2LHI7"/>
<reference evidence="2 3" key="1">
    <citation type="submission" date="2019-03" db="EMBL/GenBank/DDBJ databases">
        <title>Genomic Encyclopedia of Type Strains, Phase IV (KMG-IV): sequencing the most valuable type-strain genomes for metagenomic binning, comparative biology and taxonomic classification.</title>
        <authorList>
            <person name="Goeker M."/>
        </authorList>
    </citation>
    <scope>NUCLEOTIDE SEQUENCE [LARGE SCALE GENOMIC DNA]</scope>
    <source>
        <strain evidence="2 3">DSM 28559</strain>
    </source>
</reference>
<protein>
    <submittedName>
        <fullName evidence="2">H+/gluconate symporter-like permease</fullName>
    </submittedName>
</protein>
<evidence type="ECO:0000313" key="3">
    <source>
        <dbReference type="Proteomes" id="UP000295711"/>
    </source>
</evidence>
<dbReference type="RefSeq" id="WP_132091111.1">
    <property type="nucleotide sequence ID" value="NZ_JANKAQ010000008.1"/>
</dbReference>
<proteinExistence type="predicted"/>
<dbReference type="InterPro" id="IPR003474">
    <property type="entry name" value="Glcn_transporter"/>
</dbReference>
<feature type="transmembrane region" description="Helical" evidence="1">
    <location>
        <begin position="253"/>
        <end position="271"/>
    </location>
</feature>
<dbReference type="OrthoDB" id="86125at2"/>
<feature type="transmembrane region" description="Helical" evidence="1">
    <location>
        <begin position="55"/>
        <end position="77"/>
    </location>
</feature>
<dbReference type="Proteomes" id="UP000295711">
    <property type="component" value="Unassembled WGS sequence"/>
</dbReference>
<accession>A0A4R2LHI7</accession>
<dbReference type="PANTHER" id="PTHR30354">
    <property type="entry name" value="GNT FAMILY GLUCONATE TRANSPORTER"/>
    <property type="match status" value="1"/>
</dbReference>
<feature type="transmembrane region" description="Helical" evidence="1">
    <location>
        <begin position="411"/>
        <end position="434"/>
    </location>
</feature>
<keyword evidence="1" id="KW-1133">Transmembrane helix</keyword>
<gene>
    <name evidence="2" type="ORF">EV212_1061</name>
</gene>
<dbReference type="PANTHER" id="PTHR30354:SF7">
    <property type="entry name" value="BLL7963 PROTEIN"/>
    <property type="match status" value="1"/>
</dbReference>
<comment type="caution">
    <text evidence="2">The sequence shown here is derived from an EMBL/GenBank/DDBJ whole genome shotgun (WGS) entry which is preliminary data.</text>
</comment>
<feature type="transmembrane region" description="Helical" evidence="1">
    <location>
        <begin position="144"/>
        <end position="163"/>
    </location>
</feature>
<dbReference type="GO" id="GO:0015128">
    <property type="term" value="F:gluconate transmembrane transporter activity"/>
    <property type="evidence" value="ECO:0007669"/>
    <property type="project" value="InterPro"/>
</dbReference>
<evidence type="ECO:0000256" key="1">
    <source>
        <dbReference type="SAM" id="Phobius"/>
    </source>
</evidence>
<name>A0A4R2LHI7_9FIRM</name>
<dbReference type="EMBL" id="SLXA01000006">
    <property type="protein sequence ID" value="TCO84575.1"/>
    <property type="molecule type" value="Genomic_DNA"/>
</dbReference>
<evidence type="ECO:0000313" key="2">
    <source>
        <dbReference type="EMBL" id="TCO84575.1"/>
    </source>
</evidence>
<keyword evidence="1" id="KW-0472">Membrane</keyword>